<dbReference type="InterPro" id="IPR012337">
    <property type="entry name" value="RNaseH-like_sf"/>
</dbReference>
<sequence>MEHQHFEIEDIIRRIPDASFVVIDCEFSGISQKSKSIRTIDDYLLALKADVEDFAILQIGFCLGVYSQAPQGNKWLLYPYNFYTFSSEILDSLLMNDTIKWLRSNGFSFDRWIDEGIDFRRLADVRYEDPCEHPSKASRPIKGHGKFQRKNGIHHIIEELIEQKKPLVFHNGMLDILHIYDKFIGKLPESSVEISKELVRLFRGGIFDTKFFARYLHENFGYNKLRNTTLPTLHSALNGFHNMKELTDIPEERAHFNYIDKETGNINEKFFHEAGFDATIAAMV</sequence>
<evidence type="ECO:0000313" key="2">
    <source>
        <dbReference type="EMBL" id="AFZ81119.1"/>
    </source>
</evidence>
<keyword evidence="3" id="KW-1185">Reference proteome</keyword>
<dbReference type="InterPro" id="IPR006941">
    <property type="entry name" value="RNase_CAF1"/>
</dbReference>
<gene>
    <name evidence="2" type="ORF">BEWA_005270</name>
</gene>
<dbReference type="VEuPathDB" id="PiroplasmaDB:BEWA_005270"/>
<dbReference type="GeneID" id="15806397"/>
<dbReference type="Pfam" id="PF04857">
    <property type="entry name" value="CAF1"/>
    <property type="match status" value="2"/>
</dbReference>
<dbReference type="STRING" id="1537102.L0B1W1"/>
<dbReference type="InterPro" id="IPR036397">
    <property type="entry name" value="RNaseH_sf"/>
</dbReference>
<dbReference type="Gene3D" id="3.30.420.10">
    <property type="entry name" value="Ribonuclease H-like superfamily/Ribonuclease H"/>
    <property type="match status" value="1"/>
</dbReference>
<evidence type="ECO:0000256" key="1">
    <source>
        <dbReference type="ARBA" id="ARBA00008372"/>
    </source>
</evidence>
<dbReference type="AlphaFoldDB" id="L0B1W1"/>
<name>L0B1W1_THEEQ</name>
<dbReference type="RefSeq" id="XP_004830785.1">
    <property type="nucleotide sequence ID" value="XM_004830728.1"/>
</dbReference>
<accession>L0B1W1</accession>
<comment type="similarity">
    <text evidence="1">Belongs to the CAF1 family.</text>
</comment>
<dbReference type="SUPFAM" id="SSF53098">
    <property type="entry name" value="Ribonuclease H-like"/>
    <property type="match status" value="1"/>
</dbReference>
<dbReference type="GO" id="GO:0003723">
    <property type="term" value="F:RNA binding"/>
    <property type="evidence" value="ECO:0007669"/>
    <property type="project" value="TreeGrafter"/>
</dbReference>
<evidence type="ECO:0000313" key="3">
    <source>
        <dbReference type="Proteomes" id="UP000031512"/>
    </source>
</evidence>
<dbReference type="Proteomes" id="UP000031512">
    <property type="component" value="Chromosome 3"/>
</dbReference>
<dbReference type="PANTHER" id="PTHR15092">
    <property type="entry name" value="POLY A -SPECIFIC RIBONUCLEASE/TARGET OF EGR1, MEMBER 1"/>
    <property type="match status" value="1"/>
</dbReference>
<protein>
    <submittedName>
        <fullName evidence="2">Uncharacterized protein</fullName>
    </submittedName>
</protein>
<dbReference type="KEGG" id="beq:BEWA_005270"/>
<organism evidence="2 3">
    <name type="scientific">Theileria equi strain WA</name>
    <dbReference type="NCBI Taxonomy" id="1537102"/>
    <lineage>
        <taxon>Eukaryota</taxon>
        <taxon>Sar</taxon>
        <taxon>Alveolata</taxon>
        <taxon>Apicomplexa</taxon>
        <taxon>Aconoidasida</taxon>
        <taxon>Piroplasmida</taxon>
        <taxon>Theileriidae</taxon>
        <taxon>Theileria</taxon>
    </lineage>
</organism>
<dbReference type="PANTHER" id="PTHR15092:SF22">
    <property type="entry name" value="POLY(A)-SPECIFIC RIBONUCLEASE PNLDC1"/>
    <property type="match status" value="1"/>
</dbReference>
<dbReference type="eggNOG" id="KOG1990">
    <property type="taxonomic scope" value="Eukaryota"/>
</dbReference>
<dbReference type="OrthoDB" id="414075at2759"/>
<reference evidence="2 3" key="1">
    <citation type="journal article" date="2012" name="BMC Genomics">
        <title>Comparative genomic analysis and phylogenetic position of Theileria equi.</title>
        <authorList>
            <person name="Kappmeyer L.S."/>
            <person name="Thiagarajan M."/>
            <person name="Herndon D.R."/>
            <person name="Ramsay J.D."/>
            <person name="Caler E."/>
            <person name="Djikeng A."/>
            <person name="Gillespie J.J."/>
            <person name="Lau A.O."/>
            <person name="Roalson E.H."/>
            <person name="Silva J.C."/>
            <person name="Silva M.G."/>
            <person name="Suarez C.E."/>
            <person name="Ueti M.W."/>
            <person name="Nene V.M."/>
            <person name="Mealey R.H."/>
            <person name="Knowles D.P."/>
            <person name="Brayton K.A."/>
        </authorList>
    </citation>
    <scope>NUCLEOTIDE SEQUENCE [LARGE SCALE GENOMIC DNA]</scope>
    <source>
        <strain evidence="2 3">WA</strain>
    </source>
</reference>
<dbReference type="GO" id="GO:0000175">
    <property type="term" value="F:3'-5'-RNA exonuclease activity"/>
    <property type="evidence" value="ECO:0007669"/>
    <property type="project" value="TreeGrafter"/>
</dbReference>
<dbReference type="InterPro" id="IPR051181">
    <property type="entry name" value="CAF1_poly(A)_ribonucleases"/>
</dbReference>
<proteinExistence type="inferred from homology"/>
<dbReference type="EMBL" id="CP001670">
    <property type="protein sequence ID" value="AFZ81119.1"/>
    <property type="molecule type" value="Genomic_DNA"/>
</dbReference>